<evidence type="ECO:0000256" key="8">
    <source>
        <dbReference type="ARBA" id="ARBA00023485"/>
    </source>
</evidence>
<name>A0A9Q1CEF3_HOLLE</name>
<dbReference type="EMBL" id="JAIZAY010000004">
    <property type="protein sequence ID" value="KAJ8043149.1"/>
    <property type="molecule type" value="Genomic_DNA"/>
</dbReference>
<comment type="similarity">
    <text evidence="7">Belongs to the SPRING family.</text>
</comment>
<dbReference type="PANTHER" id="PTHR13481">
    <property type="entry name" value="SREBP REGULATING GENE PROTEIN"/>
    <property type="match status" value="1"/>
</dbReference>
<dbReference type="Proteomes" id="UP001152320">
    <property type="component" value="Chromosome 4"/>
</dbReference>
<evidence type="ECO:0000256" key="6">
    <source>
        <dbReference type="ARBA" id="ARBA00023180"/>
    </source>
</evidence>
<evidence type="ECO:0000256" key="5">
    <source>
        <dbReference type="ARBA" id="ARBA00023136"/>
    </source>
</evidence>
<keyword evidence="2" id="KW-0812">Transmembrane</keyword>
<evidence type="ECO:0000256" key="4">
    <source>
        <dbReference type="ARBA" id="ARBA00023034"/>
    </source>
</evidence>
<keyword evidence="3" id="KW-1133">Transmembrane helix</keyword>
<keyword evidence="10" id="KW-1185">Reference proteome</keyword>
<evidence type="ECO:0000256" key="2">
    <source>
        <dbReference type="ARBA" id="ARBA00022692"/>
    </source>
</evidence>
<sequence length="206" mass="24090">MRGWRMFPLRVLRKRWFLGVIFLFSLFYFLDRTLYQIPQDLNYQISDTVRIEPTKVGLQIRMETHNRNVTTCRNSRQGRSLIVDEKGFVCQWHDVLPSGCCDPSAMNTRHYTCRGCSSNHCCAIYEHCVSCCLHPDKVQYEGVLRDFIAKAGNTFRLLFQATEDHYDFCLLKCRTSSESVQHENTYRDPIAKHCYGDKPPDLMIAT</sequence>
<comment type="caution">
    <text evidence="9">The sequence shown here is derived from an EMBL/GenBank/DDBJ whole genome shotgun (WGS) entry which is preliminary data.</text>
</comment>
<reference evidence="9" key="1">
    <citation type="submission" date="2021-10" db="EMBL/GenBank/DDBJ databases">
        <title>Tropical sea cucumber genome reveals ecological adaptation and Cuvierian tubules defense mechanism.</title>
        <authorList>
            <person name="Chen T."/>
        </authorList>
    </citation>
    <scope>NUCLEOTIDE SEQUENCE</scope>
    <source>
        <strain evidence="9">Nanhai2018</strain>
        <tissue evidence="9">Muscle</tissue>
    </source>
</reference>
<dbReference type="GO" id="GO:2000640">
    <property type="term" value="P:positive regulation of SREBP signaling pathway"/>
    <property type="evidence" value="ECO:0007669"/>
    <property type="project" value="InterPro"/>
</dbReference>
<protein>
    <recommendedName>
        <fullName evidence="8">SREBP regulating gene protein</fullName>
    </recommendedName>
</protein>
<keyword evidence="4" id="KW-0333">Golgi apparatus</keyword>
<gene>
    <name evidence="9" type="ORF">HOLleu_10113</name>
</gene>
<dbReference type="InterPro" id="IPR019352">
    <property type="entry name" value="SPRING1"/>
</dbReference>
<dbReference type="OrthoDB" id="70142at2759"/>
<evidence type="ECO:0000256" key="3">
    <source>
        <dbReference type="ARBA" id="ARBA00022989"/>
    </source>
</evidence>
<keyword evidence="6" id="KW-0325">Glycoprotein</keyword>
<dbReference type="PANTHER" id="PTHR13481:SF0">
    <property type="entry name" value="SREBP REGULATING GENE PROTEIN"/>
    <property type="match status" value="1"/>
</dbReference>
<proteinExistence type="inferred from homology"/>
<comment type="subcellular location">
    <subcellularLocation>
        <location evidence="1">Golgi apparatus membrane</location>
        <topology evidence="1">Single-pass membrane protein</topology>
    </subcellularLocation>
</comment>
<evidence type="ECO:0000256" key="1">
    <source>
        <dbReference type="ARBA" id="ARBA00004194"/>
    </source>
</evidence>
<dbReference type="GO" id="GO:0000139">
    <property type="term" value="C:Golgi membrane"/>
    <property type="evidence" value="ECO:0007669"/>
    <property type="project" value="UniProtKB-SubCell"/>
</dbReference>
<evidence type="ECO:0000256" key="7">
    <source>
        <dbReference type="ARBA" id="ARBA00023461"/>
    </source>
</evidence>
<evidence type="ECO:0000313" key="9">
    <source>
        <dbReference type="EMBL" id="KAJ8043149.1"/>
    </source>
</evidence>
<dbReference type="AlphaFoldDB" id="A0A9Q1CEF3"/>
<dbReference type="Pfam" id="PF10218">
    <property type="entry name" value="SPRING1"/>
    <property type="match status" value="1"/>
</dbReference>
<accession>A0A9Q1CEF3</accession>
<evidence type="ECO:0000313" key="10">
    <source>
        <dbReference type="Proteomes" id="UP001152320"/>
    </source>
</evidence>
<keyword evidence="5" id="KW-0472">Membrane</keyword>
<organism evidence="9 10">
    <name type="scientific">Holothuria leucospilota</name>
    <name type="common">Black long sea cucumber</name>
    <name type="synonym">Mertensiothuria leucospilota</name>
    <dbReference type="NCBI Taxonomy" id="206669"/>
    <lineage>
        <taxon>Eukaryota</taxon>
        <taxon>Metazoa</taxon>
        <taxon>Echinodermata</taxon>
        <taxon>Eleutherozoa</taxon>
        <taxon>Echinozoa</taxon>
        <taxon>Holothuroidea</taxon>
        <taxon>Aspidochirotacea</taxon>
        <taxon>Aspidochirotida</taxon>
        <taxon>Holothuriidae</taxon>
        <taxon>Holothuria</taxon>
    </lineage>
</organism>